<feature type="non-terminal residue" evidence="10">
    <location>
        <position position="501"/>
    </location>
</feature>
<sequence length="501" mass="56730">IGKLGQGRLGQSSALGLSYLIVENNIQAEILVPFVASLANPFSDAMRLNISNNVEYQLIDLKTNTTDTALVPISKPLTDYNGLKQLEFQRISEVITASTISTIEIPLGIGIANKNVEMMNEIQRSNTGAMKKHYELCGPLLIGIGNALGLSYQFVVNYTDTALVPISKPLTDYNGLKQLEFQRISEVITASTVFMRPFDLEIMSEIRRSEPMDVMIEKKVIKIIKMYQYAGRNFGVICCEPCKAFFRRNAFKAKPFICVFNDNCIISADNRNDCKKCRLDKCFALGMKCNQSQCDTNDVQIIGCKVTKRQTNNGSHNSHENNIQSDDNYDSNDNEIVQQIATNIVIGNKEGYNSELIPISKPLTDYNGLRQLELSRISEVIGATKVFIEPIAENNLEIKSEIELKVFADLMPEDQISLFKFGICQIVHMRQLTLEQQLYIYLLQRYLLLKYRSESESQTKLQIFMNSLKDLDTIHELQRYGSPSSDYDYTSPIVREIFDLV</sequence>
<dbReference type="GO" id="GO:0000978">
    <property type="term" value="F:RNA polymerase II cis-regulatory region sequence-specific DNA binding"/>
    <property type="evidence" value="ECO:0007669"/>
    <property type="project" value="TreeGrafter"/>
</dbReference>
<protein>
    <recommendedName>
        <fullName evidence="9">Nuclear receptor domain-containing protein</fullName>
    </recommendedName>
</protein>
<keyword evidence="1" id="KW-0479">Metal-binding</keyword>
<evidence type="ECO:0000256" key="2">
    <source>
        <dbReference type="ARBA" id="ARBA00022771"/>
    </source>
</evidence>
<keyword evidence="5" id="KW-0238">DNA-binding</keyword>
<dbReference type="GO" id="GO:0000122">
    <property type="term" value="P:negative regulation of transcription by RNA polymerase II"/>
    <property type="evidence" value="ECO:0007669"/>
    <property type="project" value="TreeGrafter"/>
</dbReference>
<evidence type="ECO:0000259" key="9">
    <source>
        <dbReference type="PROSITE" id="PS51030"/>
    </source>
</evidence>
<evidence type="ECO:0000256" key="4">
    <source>
        <dbReference type="ARBA" id="ARBA00023015"/>
    </source>
</evidence>
<dbReference type="PROSITE" id="PS51030">
    <property type="entry name" value="NUCLEAR_REC_DBD_2"/>
    <property type="match status" value="1"/>
</dbReference>
<dbReference type="GO" id="GO:0008270">
    <property type="term" value="F:zinc ion binding"/>
    <property type="evidence" value="ECO:0007669"/>
    <property type="project" value="UniProtKB-KW"/>
</dbReference>
<dbReference type="GO" id="GO:0030154">
    <property type="term" value="P:cell differentiation"/>
    <property type="evidence" value="ECO:0007669"/>
    <property type="project" value="TreeGrafter"/>
</dbReference>
<dbReference type="Proteomes" id="UP000759131">
    <property type="component" value="Unassembled WGS sequence"/>
</dbReference>
<reference evidence="10" key="1">
    <citation type="submission" date="2020-11" db="EMBL/GenBank/DDBJ databases">
        <authorList>
            <person name="Tran Van P."/>
        </authorList>
    </citation>
    <scope>NUCLEOTIDE SEQUENCE</scope>
</reference>
<keyword evidence="11" id="KW-1185">Reference proteome</keyword>
<name>A0A7R9PX48_9ACAR</name>
<keyword evidence="4" id="KW-0805">Transcription regulation</keyword>
<dbReference type="EMBL" id="CAJPIZ010001496">
    <property type="protein sequence ID" value="CAG2103587.1"/>
    <property type="molecule type" value="Genomic_DNA"/>
</dbReference>
<dbReference type="SUPFAM" id="SSF57716">
    <property type="entry name" value="Glucocorticoid receptor-like (DNA-binding domain)"/>
    <property type="match status" value="1"/>
</dbReference>
<dbReference type="Pfam" id="PF00105">
    <property type="entry name" value="zf-C4"/>
    <property type="match status" value="1"/>
</dbReference>
<evidence type="ECO:0000313" key="11">
    <source>
        <dbReference type="Proteomes" id="UP000759131"/>
    </source>
</evidence>
<dbReference type="InterPro" id="IPR001628">
    <property type="entry name" value="Znf_hrmn_rcpt"/>
</dbReference>
<dbReference type="AlphaFoldDB" id="A0A7R9PX48"/>
<evidence type="ECO:0000256" key="8">
    <source>
        <dbReference type="ARBA" id="ARBA00023242"/>
    </source>
</evidence>
<gene>
    <name evidence="10" type="ORF">OSB1V03_LOCUS3617</name>
</gene>
<keyword evidence="2" id="KW-0863">Zinc-finger</keyword>
<proteinExistence type="predicted"/>
<dbReference type="GO" id="GO:0045944">
    <property type="term" value="P:positive regulation of transcription by RNA polymerase II"/>
    <property type="evidence" value="ECO:0007669"/>
    <property type="project" value="TreeGrafter"/>
</dbReference>
<keyword evidence="8" id="KW-0539">Nucleus</keyword>
<dbReference type="InterPro" id="IPR050234">
    <property type="entry name" value="Nuclear_hormone_rcpt_NR1"/>
</dbReference>
<evidence type="ECO:0000256" key="6">
    <source>
        <dbReference type="ARBA" id="ARBA00023163"/>
    </source>
</evidence>
<dbReference type="SMART" id="SM00399">
    <property type="entry name" value="ZnF_C4"/>
    <property type="match status" value="1"/>
</dbReference>
<keyword evidence="3" id="KW-0862">Zinc</keyword>
<evidence type="ECO:0000256" key="5">
    <source>
        <dbReference type="ARBA" id="ARBA00023125"/>
    </source>
</evidence>
<evidence type="ECO:0000256" key="3">
    <source>
        <dbReference type="ARBA" id="ARBA00022833"/>
    </source>
</evidence>
<dbReference type="InterPro" id="IPR013088">
    <property type="entry name" value="Znf_NHR/GATA"/>
</dbReference>
<keyword evidence="7" id="KW-0675">Receptor</keyword>
<dbReference type="GO" id="GO:0004879">
    <property type="term" value="F:nuclear receptor activity"/>
    <property type="evidence" value="ECO:0007669"/>
    <property type="project" value="TreeGrafter"/>
</dbReference>
<evidence type="ECO:0000256" key="1">
    <source>
        <dbReference type="ARBA" id="ARBA00022723"/>
    </source>
</evidence>
<dbReference type="EMBL" id="OC856071">
    <property type="protein sequence ID" value="CAD7623157.1"/>
    <property type="molecule type" value="Genomic_DNA"/>
</dbReference>
<dbReference type="OrthoDB" id="6535143at2759"/>
<feature type="domain" description="Nuclear receptor" evidence="9">
    <location>
        <begin position="218"/>
        <end position="294"/>
    </location>
</feature>
<dbReference type="PRINTS" id="PR00047">
    <property type="entry name" value="STROIDFINGER"/>
</dbReference>
<dbReference type="PANTHER" id="PTHR24082:SF283">
    <property type="entry name" value="NUCLEAR HORMONE RECEPTOR HR96"/>
    <property type="match status" value="1"/>
</dbReference>
<evidence type="ECO:0000313" key="10">
    <source>
        <dbReference type="EMBL" id="CAD7623157.1"/>
    </source>
</evidence>
<organism evidence="10">
    <name type="scientific">Medioppia subpectinata</name>
    <dbReference type="NCBI Taxonomy" id="1979941"/>
    <lineage>
        <taxon>Eukaryota</taxon>
        <taxon>Metazoa</taxon>
        <taxon>Ecdysozoa</taxon>
        <taxon>Arthropoda</taxon>
        <taxon>Chelicerata</taxon>
        <taxon>Arachnida</taxon>
        <taxon>Acari</taxon>
        <taxon>Acariformes</taxon>
        <taxon>Sarcoptiformes</taxon>
        <taxon>Oribatida</taxon>
        <taxon>Brachypylina</taxon>
        <taxon>Oppioidea</taxon>
        <taxon>Oppiidae</taxon>
        <taxon>Medioppia</taxon>
    </lineage>
</organism>
<dbReference type="Gene3D" id="3.30.50.10">
    <property type="entry name" value="Erythroid Transcription Factor GATA-1, subunit A"/>
    <property type="match status" value="1"/>
</dbReference>
<accession>A0A7R9PX48</accession>
<dbReference type="PANTHER" id="PTHR24082">
    <property type="entry name" value="NUCLEAR HORMONE RECEPTOR"/>
    <property type="match status" value="1"/>
</dbReference>
<evidence type="ECO:0000256" key="7">
    <source>
        <dbReference type="ARBA" id="ARBA00023170"/>
    </source>
</evidence>
<keyword evidence="6" id="KW-0804">Transcription</keyword>